<evidence type="ECO:0000256" key="8">
    <source>
        <dbReference type="ARBA" id="ARBA00023242"/>
    </source>
</evidence>
<dbReference type="Pfam" id="PF08123">
    <property type="entry name" value="DOT1"/>
    <property type="match status" value="1"/>
</dbReference>
<name>A0A183B4N1_9TREM</name>
<keyword evidence="4 11" id="KW-0489">Methyltransferase</keyword>
<dbReference type="InterPro" id="IPR030445">
    <property type="entry name" value="H3-K79_meTrfase"/>
</dbReference>
<evidence type="ECO:0000313" key="13">
    <source>
        <dbReference type="WBParaSite" id="ECPE_0001420601-mRNA-1"/>
    </source>
</evidence>
<evidence type="ECO:0000256" key="1">
    <source>
        <dbReference type="ARBA" id="ARBA00004123"/>
    </source>
</evidence>
<proteinExistence type="inferred from homology"/>
<evidence type="ECO:0000256" key="4">
    <source>
        <dbReference type="ARBA" id="ARBA00022603"/>
    </source>
</evidence>
<evidence type="ECO:0000256" key="3">
    <source>
        <dbReference type="ARBA" id="ARBA00020987"/>
    </source>
</evidence>
<dbReference type="InterPro" id="IPR029063">
    <property type="entry name" value="SAM-dependent_MTases_sf"/>
</dbReference>
<evidence type="ECO:0000256" key="9">
    <source>
        <dbReference type="ARBA" id="ARBA00029821"/>
    </source>
</evidence>
<dbReference type="GO" id="GO:0140956">
    <property type="term" value="F:histone H3K79 trimethyltransferase activity"/>
    <property type="evidence" value="ECO:0007669"/>
    <property type="project" value="UniProtKB-EC"/>
</dbReference>
<dbReference type="GO" id="GO:0005634">
    <property type="term" value="C:nucleus"/>
    <property type="evidence" value="ECO:0007669"/>
    <property type="project" value="UniProtKB-SubCell"/>
</dbReference>
<evidence type="ECO:0000256" key="7">
    <source>
        <dbReference type="ARBA" id="ARBA00022853"/>
    </source>
</evidence>
<dbReference type="AlphaFoldDB" id="A0A183B4N1"/>
<dbReference type="GO" id="GO:0032259">
    <property type="term" value="P:methylation"/>
    <property type="evidence" value="ECO:0007669"/>
    <property type="project" value="UniProtKB-KW"/>
</dbReference>
<keyword evidence="7 11" id="KW-0156">Chromatin regulator</keyword>
<dbReference type="PROSITE" id="PS51569">
    <property type="entry name" value="DOT1"/>
    <property type="match status" value="1"/>
</dbReference>
<comment type="similarity">
    <text evidence="11">Belongs to the class I-like SAM-binding methyltransferase superfamily. DOT1 family.</text>
</comment>
<dbReference type="GO" id="GO:0006281">
    <property type="term" value="P:DNA repair"/>
    <property type="evidence" value="ECO:0007669"/>
    <property type="project" value="TreeGrafter"/>
</dbReference>
<evidence type="ECO:0000256" key="2">
    <source>
        <dbReference type="ARBA" id="ARBA00012190"/>
    </source>
</evidence>
<dbReference type="GO" id="GO:0000077">
    <property type="term" value="P:DNA damage checkpoint signaling"/>
    <property type="evidence" value="ECO:0007669"/>
    <property type="project" value="TreeGrafter"/>
</dbReference>
<evidence type="ECO:0000256" key="6">
    <source>
        <dbReference type="ARBA" id="ARBA00022691"/>
    </source>
</evidence>
<organism evidence="13">
    <name type="scientific">Echinostoma caproni</name>
    <dbReference type="NCBI Taxonomy" id="27848"/>
    <lineage>
        <taxon>Eukaryota</taxon>
        <taxon>Metazoa</taxon>
        <taxon>Spiralia</taxon>
        <taxon>Lophotrochozoa</taxon>
        <taxon>Platyhelminthes</taxon>
        <taxon>Trematoda</taxon>
        <taxon>Digenea</taxon>
        <taxon>Plagiorchiida</taxon>
        <taxon>Echinostomata</taxon>
        <taxon>Echinostomatoidea</taxon>
        <taxon>Echinostomatidae</taxon>
        <taxon>Echinostoma</taxon>
    </lineage>
</organism>
<dbReference type="PANTHER" id="PTHR21451:SF0">
    <property type="entry name" value="HISTONE-LYSINE N-METHYLTRANSFERASE, H3 LYSINE-79 SPECIFIC"/>
    <property type="match status" value="1"/>
</dbReference>
<dbReference type="InterPro" id="IPR025789">
    <property type="entry name" value="DOT1_dom"/>
</dbReference>
<reference evidence="13" key="1">
    <citation type="submission" date="2016-06" db="UniProtKB">
        <authorList>
            <consortium name="WormBaseParasite"/>
        </authorList>
    </citation>
    <scope>IDENTIFICATION</scope>
</reference>
<keyword evidence="8 11" id="KW-0539">Nucleus</keyword>
<comment type="subcellular location">
    <subcellularLocation>
        <location evidence="1 11">Nucleus</location>
    </subcellularLocation>
</comment>
<dbReference type="PANTHER" id="PTHR21451">
    <property type="entry name" value="HISTONE H3 METHYLTRANSFERASE"/>
    <property type="match status" value="1"/>
</dbReference>
<comment type="catalytic activity">
    <reaction evidence="10 11">
        <text>L-lysyl(79)-[histone H3] + 3 S-adenosyl-L-methionine = N(6),N(6),N(6)-trimethyl-L-lysyl(79)-[histone H3] + 3 S-adenosyl-L-homocysteine + 3 H(+)</text>
        <dbReference type="Rhea" id="RHEA:60328"/>
        <dbReference type="Rhea" id="RHEA-COMP:15549"/>
        <dbReference type="Rhea" id="RHEA-COMP:15552"/>
        <dbReference type="ChEBI" id="CHEBI:15378"/>
        <dbReference type="ChEBI" id="CHEBI:29969"/>
        <dbReference type="ChEBI" id="CHEBI:57856"/>
        <dbReference type="ChEBI" id="CHEBI:59789"/>
        <dbReference type="ChEBI" id="CHEBI:61961"/>
        <dbReference type="EC" id="2.1.1.360"/>
    </reaction>
</comment>
<feature type="domain" description="DOT1" evidence="12">
    <location>
        <begin position="1"/>
        <end position="227"/>
    </location>
</feature>
<dbReference type="FunFam" id="3.40.50.150:FF:000033">
    <property type="entry name" value="Histone-lysine N-methyltransferase, H3 lysine-79 specific"/>
    <property type="match status" value="1"/>
</dbReference>
<keyword evidence="6 11" id="KW-0949">S-adenosyl-L-methionine</keyword>
<evidence type="ECO:0000256" key="10">
    <source>
        <dbReference type="ARBA" id="ARBA00047770"/>
    </source>
</evidence>
<dbReference type="EC" id="2.1.1.360" evidence="2 11"/>
<keyword evidence="5 11" id="KW-0808">Transferase</keyword>
<dbReference type="SUPFAM" id="SSF53335">
    <property type="entry name" value="S-adenosyl-L-methionine-dependent methyltransferases"/>
    <property type="match status" value="1"/>
</dbReference>
<evidence type="ECO:0000256" key="11">
    <source>
        <dbReference type="RuleBase" id="RU271113"/>
    </source>
</evidence>
<dbReference type="WBParaSite" id="ECPE_0001420601-mRNA-1">
    <property type="protein sequence ID" value="ECPE_0001420601-mRNA-1"/>
    <property type="gene ID" value="ECPE_0001420601"/>
</dbReference>
<accession>A0A183B4N1</accession>
<comment type="miscellaneous">
    <text evidence="11">In contrast to other lysine histone methyltransferases, it does not contain a SET domain, suggesting the existence of another mechanism for methylation of lysine residues of histones.</text>
</comment>
<comment type="function">
    <text evidence="11">Histone methyltransferase that specifically trimethylates histone H3 to form H3K79me3. This methylation is required for telomere silencing and for the pachytene checkpoint during the meiotic cell cycle by allowing the recruitment of RAD9 to double strand breaks. Nucleosomes are preferred as substrate compared to free histone.</text>
</comment>
<dbReference type="Gene3D" id="3.40.50.150">
    <property type="entry name" value="Vaccinia Virus protein VP39"/>
    <property type="match status" value="1"/>
</dbReference>
<evidence type="ECO:0000256" key="5">
    <source>
        <dbReference type="ARBA" id="ARBA00022679"/>
    </source>
</evidence>
<evidence type="ECO:0000259" key="12">
    <source>
        <dbReference type="PROSITE" id="PS51569"/>
    </source>
</evidence>
<protein>
    <recommendedName>
        <fullName evidence="3 11">Histone-lysine N-methyltransferase, H3 lysine-79 specific</fullName>
        <ecNumber evidence="2 11">2.1.1.360</ecNumber>
    </recommendedName>
    <alternativeName>
        <fullName evidence="9 11">Histone H3-K79 methyltransferase</fullName>
    </alternativeName>
</protein>
<sequence length="227" mass="26080">LRAPKFAIWQARRRKYLGGHVPKSIVDIIYFIYEDIEELRQFRELSEAIKNIDRGSYNSCYNRAVVEPDKLNQYPPFSPQVYGETSFELIYEMIETVKISSDDSFIDLGSGVGQVVLQVAACSDAKFCYGIEKADYPAVCASNMDAEFRRWMSFYGKSYRPYLVRLINSRNLFTKNKLFHLVRNNQRNFTSGDLHSESSFKVFNFVSSGIFSQAASDHLESLAIFCA</sequence>